<proteinExistence type="inferred from homology"/>
<dbReference type="SUPFAM" id="SSF102829">
    <property type="entry name" value="Cell division protein ZapA-like"/>
    <property type="match status" value="1"/>
</dbReference>
<protein>
    <recommendedName>
        <fullName evidence="2 11">Cell division protein ZapA</fullName>
    </recommendedName>
    <alternativeName>
        <fullName evidence="10 11">Z ring-associated protein ZapA</fullName>
    </alternativeName>
</protein>
<dbReference type="FunFam" id="3.30.160.880:FF:000001">
    <property type="entry name" value="Cell division protein ZapA"/>
    <property type="match status" value="1"/>
</dbReference>
<evidence type="ECO:0000313" key="12">
    <source>
        <dbReference type="EMBL" id="BAK12502.1"/>
    </source>
</evidence>
<dbReference type="EMBL" id="AP012032">
    <property type="protein sequence ID" value="BAK12502.1"/>
    <property type="molecule type" value="Genomic_DNA"/>
</dbReference>
<evidence type="ECO:0000256" key="1">
    <source>
        <dbReference type="ARBA" id="ARBA00010074"/>
    </source>
</evidence>
<comment type="subunit">
    <text evidence="9 11">Homodimer. Interacts with FtsZ.</text>
</comment>
<keyword evidence="5 11" id="KW-0175">Coiled coil</keyword>
<gene>
    <name evidence="12" type="primary">ygfE</name>
    <name evidence="11" type="synonym">zapA</name>
    <name evidence="12" type="ordered locus">PAJ_2422</name>
</gene>
<dbReference type="HOGENOM" id="CLU_116623_3_0_6"/>
<keyword evidence="4 11" id="KW-0132">Cell division</keyword>
<dbReference type="HAMAP" id="MF_02012">
    <property type="entry name" value="ZapA_type1"/>
    <property type="match status" value="1"/>
</dbReference>
<dbReference type="GO" id="GO:0005829">
    <property type="term" value="C:cytosol"/>
    <property type="evidence" value="ECO:0007669"/>
    <property type="project" value="TreeGrafter"/>
</dbReference>
<dbReference type="InterPro" id="IPR036192">
    <property type="entry name" value="Cell_div_ZapA-like_sf"/>
</dbReference>
<reference evidence="13" key="1">
    <citation type="journal article" date="2012" name="Appl. Microbiol. Biotechnol.">
        <title>The complete genome sequence of Pantoea ananatis AJ13355, an organism with great biotechnological potential.</title>
        <authorList>
            <person name="Hara Y."/>
            <person name="Kadotani N."/>
            <person name="Izui H."/>
            <person name="Katashkina J.I."/>
            <person name="Kuvaeva T.M."/>
            <person name="Andreeva I.G."/>
            <person name="Golubeva L.I."/>
            <person name="Malko D.B."/>
            <person name="Makeev V.J."/>
            <person name="Mashko S.V."/>
            <person name="Kozlov Y.I."/>
        </authorList>
    </citation>
    <scope>NUCLEOTIDE SEQUENCE [LARGE SCALE GENOMIC DNA]</scope>
    <source>
        <strain evidence="13">AJ13355</strain>
    </source>
</reference>
<evidence type="ECO:0000313" key="13">
    <source>
        <dbReference type="Proteomes" id="UP000006690"/>
    </source>
</evidence>
<sequence length="120" mass="13583">MASQVISQEGGMSAQPVDLQIFGRSLRVNCPPEQQDALNAAAEDLNQRLQDLKVRTRVTNTEQLVFIAALNICHELAQEKGKTRDYAANMEQRIRMLQQTIEQALVEQGRITDRQDAKFE</sequence>
<dbReference type="InterPro" id="IPR007838">
    <property type="entry name" value="Cell_div_ZapA-like"/>
</dbReference>
<accession>A0A0H3L3R2</accession>
<evidence type="ECO:0000256" key="4">
    <source>
        <dbReference type="ARBA" id="ARBA00022618"/>
    </source>
</evidence>
<keyword evidence="7 11" id="KW-0131">Cell cycle</keyword>
<dbReference type="AlphaFoldDB" id="A0A0H3L3R2"/>
<dbReference type="GO" id="GO:0030428">
    <property type="term" value="C:cell septum"/>
    <property type="evidence" value="ECO:0007669"/>
    <property type="project" value="TreeGrafter"/>
</dbReference>
<dbReference type="Gene3D" id="3.30.160.880">
    <property type="entry name" value="Cell division protein ZapA protomer, N-terminal domain"/>
    <property type="match status" value="1"/>
</dbReference>
<evidence type="ECO:0000256" key="10">
    <source>
        <dbReference type="ARBA" id="ARBA00033158"/>
    </source>
</evidence>
<organism evidence="12 13">
    <name type="scientific">Pantoea ananatis (strain AJ13355)</name>
    <dbReference type="NCBI Taxonomy" id="932677"/>
    <lineage>
        <taxon>Bacteria</taxon>
        <taxon>Pseudomonadati</taxon>
        <taxon>Pseudomonadota</taxon>
        <taxon>Gammaproteobacteria</taxon>
        <taxon>Enterobacterales</taxon>
        <taxon>Erwiniaceae</taxon>
        <taxon>Pantoea</taxon>
    </lineage>
</organism>
<evidence type="ECO:0000256" key="5">
    <source>
        <dbReference type="ARBA" id="ARBA00023054"/>
    </source>
</evidence>
<dbReference type="NCBIfam" id="NF008209">
    <property type="entry name" value="PRK10972.1"/>
    <property type="match status" value="1"/>
</dbReference>
<evidence type="ECO:0000256" key="2">
    <source>
        <dbReference type="ARBA" id="ARBA00015195"/>
    </source>
</evidence>
<evidence type="ECO:0000256" key="3">
    <source>
        <dbReference type="ARBA" id="ARBA00022490"/>
    </source>
</evidence>
<comment type="subcellular location">
    <subcellularLocation>
        <location evidence="11">Cytoplasm</location>
    </subcellularLocation>
    <text evidence="11">Localizes at mid-cell.</text>
</comment>
<evidence type="ECO:0000256" key="9">
    <source>
        <dbReference type="ARBA" id="ARBA00026068"/>
    </source>
</evidence>
<dbReference type="GO" id="GO:0000921">
    <property type="term" value="P:septin ring assembly"/>
    <property type="evidence" value="ECO:0007669"/>
    <property type="project" value="TreeGrafter"/>
</dbReference>
<dbReference type="InterPro" id="IPR023771">
    <property type="entry name" value="Cell_div_ZapA_eubact"/>
</dbReference>
<dbReference type="eggNOG" id="COG3027">
    <property type="taxonomic scope" value="Bacteria"/>
</dbReference>
<evidence type="ECO:0000256" key="7">
    <source>
        <dbReference type="ARBA" id="ARBA00023306"/>
    </source>
</evidence>
<name>A0A0H3L3R2_PANAA</name>
<dbReference type="PATRIC" id="fig|932677.3.peg.2795"/>
<dbReference type="PANTHER" id="PTHR34981:SF1">
    <property type="entry name" value="CELL DIVISION PROTEIN ZAPA"/>
    <property type="match status" value="1"/>
</dbReference>
<dbReference type="PANTHER" id="PTHR34981">
    <property type="entry name" value="CELL DIVISION PROTEIN ZAPA"/>
    <property type="match status" value="1"/>
</dbReference>
<dbReference type="KEGG" id="paj:PAJ_2422"/>
<keyword evidence="3 11" id="KW-0963">Cytoplasm</keyword>
<dbReference type="GO" id="GO:0043093">
    <property type="term" value="P:FtsZ-dependent cytokinesis"/>
    <property type="evidence" value="ECO:0007669"/>
    <property type="project" value="TreeGrafter"/>
</dbReference>
<feature type="coiled-coil region" evidence="11">
    <location>
        <begin position="35"/>
        <end position="62"/>
    </location>
</feature>
<dbReference type="InterPro" id="IPR042233">
    <property type="entry name" value="Cell_div_ZapA_N"/>
</dbReference>
<evidence type="ECO:0000256" key="6">
    <source>
        <dbReference type="ARBA" id="ARBA00023210"/>
    </source>
</evidence>
<evidence type="ECO:0000256" key="8">
    <source>
        <dbReference type="ARBA" id="ARBA00024910"/>
    </source>
</evidence>
<evidence type="ECO:0000256" key="11">
    <source>
        <dbReference type="HAMAP-Rule" id="MF_02012"/>
    </source>
</evidence>
<dbReference type="Pfam" id="PF05164">
    <property type="entry name" value="ZapA"/>
    <property type="match status" value="1"/>
</dbReference>
<comment type="similarity">
    <text evidence="1 11">Belongs to the ZapA family. Type 1 subfamily.</text>
</comment>
<dbReference type="GO" id="GO:0000917">
    <property type="term" value="P:division septum assembly"/>
    <property type="evidence" value="ECO:0007669"/>
    <property type="project" value="UniProtKB-KW"/>
</dbReference>
<keyword evidence="6 11" id="KW-0717">Septation</keyword>
<comment type="function">
    <text evidence="8 11">Activator of cell division through the inhibition of FtsZ GTPase activity, therefore promoting FtsZ assembly into bundles of protofilaments necessary for the formation of the division Z ring. It is recruited early at mid-cell but it is not essential for cell division.</text>
</comment>
<dbReference type="GO" id="GO:0005886">
    <property type="term" value="C:plasma membrane"/>
    <property type="evidence" value="ECO:0007669"/>
    <property type="project" value="UniProtKB-UniRule"/>
</dbReference>
<dbReference type="GO" id="GO:0032153">
    <property type="term" value="C:cell division site"/>
    <property type="evidence" value="ECO:0007669"/>
    <property type="project" value="TreeGrafter"/>
</dbReference>
<dbReference type="Proteomes" id="UP000006690">
    <property type="component" value="Chromosome"/>
</dbReference>
<dbReference type="FunFam" id="1.20.5.50:FF:000001">
    <property type="entry name" value="Cell division protein ZapA"/>
    <property type="match status" value="1"/>
</dbReference>
<dbReference type="Gene3D" id="1.20.5.50">
    <property type="match status" value="1"/>
</dbReference>